<feature type="compositionally biased region" description="Basic residues" evidence="1">
    <location>
        <begin position="13"/>
        <end position="27"/>
    </location>
</feature>
<proteinExistence type="predicted"/>
<gene>
    <name evidence="2" type="ORF">FJV41_49355</name>
</gene>
<keyword evidence="3" id="KW-1185">Reference proteome</keyword>
<evidence type="ECO:0000313" key="3">
    <source>
        <dbReference type="Proteomes" id="UP000315369"/>
    </source>
</evidence>
<name>A0A540WHR1_9BACT</name>
<feature type="compositionally biased region" description="Low complexity" evidence="1">
    <location>
        <begin position="1"/>
        <end position="12"/>
    </location>
</feature>
<evidence type="ECO:0000256" key="1">
    <source>
        <dbReference type="SAM" id="MobiDB-lite"/>
    </source>
</evidence>
<feature type="non-terminal residue" evidence="2">
    <location>
        <position position="95"/>
    </location>
</feature>
<sequence>MTAWAPPRSWRPSSRRCSARRRQRRTRAMPMPCAPRRPRRRSWRPSSRPSSRPTRRPRRSPRPRPLRRSLLPGRPSPRRRLPPLLRTVGVVGESG</sequence>
<feature type="region of interest" description="Disordered" evidence="1">
    <location>
        <begin position="1"/>
        <end position="95"/>
    </location>
</feature>
<comment type="caution">
    <text evidence="2">The sequence shown here is derived from an EMBL/GenBank/DDBJ whole genome shotgun (WGS) entry which is preliminary data.</text>
</comment>
<organism evidence="2 3">
    <name type="scientific">Myxococcus llanfairpwllgwyngyllgogerychwyrndrobwllllantysiliogogogochensis</name>
    <dbReference type="NCBI Taxonomy" id="2590453"/>
    <lineage>
        <taxon>Bacteria</taxon>
        <taxon>Pseudomonadati</taxon>
        <taxon>Myxococcota</taxon>
        <taxon>Myxococcia</taxon>
        <taxon>Myxococcales</taxon>
        <taxon>Cystobacterineae</taxon>
        <taxon>Myxococcaceae</taxon>
        <taxon>Myxococcus</taxon>
    </lineage>
</organism>
<protein>
    <submittedName>
        <fullName evidence="2">Uncharacterized protein</fullName>
    </submittedName>
</protein>
<accession>A0A540WHR1</accession>
<reference evidence="2 3" key="1">
    <citation type="submission" date="2019-06" db="EMBL/GenBank/DDBJ databases">
        <authorList>
            <person name="Livingstone P."/>
            <person name="Whitworth D."/>
        </authorList>
    </citation>
    <scope>NUCLEOTIDE SEQUENCE [LARGE SCALE GENOMIC DNA]</scope>
    <source>
        <strain evidence="2 3">AM401</strain>
    </source>
</reference>
<dbReference type="Proteomes" id="UP000315369">
    <property type="component" value="Unassembled WGS sequence"/>
</dbReference>
<feature type="compositionally biased region" description="Basic residues" evidence="1">
    <location>
        <begin position="53"/>
        <end position="67"/>
    </location>
</feature>
<evidence type="ECO:0000313" key="2">
    <source>
        <dbReference type="EMBL" id="TQF08543.1"/>
    </source>
</evidence>
<dbReference type="EMBL" id="VIFM01000564">
    <property type="protein sequence ID" value="TQF08543.1"/>
    <property type="molecule type" value="Genomic_DNA"/>
</dbReference>
<dbReference type="AlphaFoldDB" id="A0A540WHR1"/>